<keyword evidence="3" id="KW-1185">Reference proteome</keyword>
<feature type="compositionally biased region" description="Low complexity" evidence="1">
    <location>
        <begin position="96"/>
        <end position="108"/>
    </location>
</feature>
<feature type="region of interest" description="Disordered" evidence="1">
    <location>
        <begin position="69"/>
        <end position="108"/>
    </location>
</feature>
<name>A0ABT4N3C3_GORRU</name>
<organism evidence="2 3">
    <name type="scientific">Gordonia rubripertincta</name>
    <name type="common">Rhodococcus corallinus</name>
    <dbReference type="NCBI Taxonomy" id="36822"/>
    <lineage>
        <taxon>Bacteria</taxon>
        <taxon>Bacillati</taxon>
        <taxon>Actinomycetota</taxon>
        <taxon>Actinomycetes</taxon>
        <taxon>Mycobacteriales</taxon>
        <taxon>Gordoniaceae</taxon>
        <taxon>Gordonia</taxon>
    </lineage>
</organism>
<reference evidence="2" key="1">
    <citation type="submission" date="2022-12" db="EMBL/GenBank/DDBJ databases">
        <authorList>
            <person name="Krivoruchko A.V."/>
            <person name="Elkin A."/>
        </authorList>
    </citation>
    <scope>NUCLEOTIDE SEQUENCE</scope>
    <source>
        <strain evidence="2">IEGM 1388</strain>
    </source>
</reference>
<proteinExistence type="predicted"/>
<accession>A0ABT4N3C3</accession>
<evidence type="ECO:0000313" key="2">
    <source>
        <dbReference type="EMBL" id="MCZ4553768.1"/>
    </source>
</evidence>
<dbReference type="EMBL" id="JAPWIE010000012">
    <property type="protein sequence ID" value="MCZ4553768.1"/>
    <property type="molecule type" value="Genomic_DNA"/>
</dbReference>
<sequence length="108" mass="11644">MTAQALPDNAVLENAIWASMTGAHAHLTEGTDRARRYLPTIAPFVGINDIDDPRTWTELAQLVGPGQEVAVPRDVDNRSHRARTPSTVPFQPPTVPLSSPTVPKSPLA</sequence>
<protein>
    <submittedName>
        <fullName evidence="2">Uncharacterized protein</fullName>
    </submittedName>
</protein>
<evidence type="ECO:0000256" key="1">
    <source>
        <dbReference type="SAM" id="MobiDB-lite"/>
    </source>
</evidence>
<dbReference type="Proteomes" id="UP001067235">
    <property type="component" value="Unassembled WGS sequence"/>
</dbReference>
<gene>
    <name evidence="2" type="ORF">O4213_27525</name>
</gene>
<dbReference type="Gene3D" id="3.40.630.30">
    <property type="match status" value="1"/>
</dbReference>
<evidence type="ECO:0000313" key="3">
    <source>
        <dbReference type="Proteomes" id="UP001067235"/>
    </source>
</evidence>
<dbReference type="RefSeq" id="WP_301574473.1">
    <property type="nucleotide sequence ID" value="NZ_JAPWIE010000012.1"/>
</dbReference>
<comment type="caution">
    <text evidence="2">The sequence shown here is derived from an EMBL/GenBank/DDBJ whole genome shotgun (WGS) entry which is preliminary data.</text>
</comment>